<organism evidence="1 2">
    <name type="scientific">Hibiscus sabdariffa</name>
    <name type="common">roselle</name>
    <dbReference type="NCBI Taxonomy" id="183260"/>
    <lineage>
        <taxon>Eukaryota</taxon>
        <taxon>Viridiplantae</taxon>
        <taxon>Streptophyta</taxon>
        <taxon>Embryophyta</taxon>
        <taxon>Tracheophyta</taxon>
        <taxon>Spermatophyta</taxon>
        <taxon>Magnoliopsida</taxon>
        <taxon>eudicotyledons</taxon>
        <taxon>Gunneridae</taxon>
        <taxon>Pentapetalae</taxon>
        <taxon>rosids</taxon>
        <taxon>malvids</taxon>
        <taxon>Malvales</taxon>
        <taxon>Malvaceae</taxon>
        <taxon>Malvoideae</taxon>
        <taxon>Hibiscus</taxon>
    </lineage>
</organism>
<dbReference type="EMBL" id="JBBPBM010000009">
    <property type="protein sequence ID" value="KAK8567707.1"/>
    <property type="molecule type" value="Genomic_DNA"/>
</dbReference>
<comment type="caution">
    <text evidence="1">The sequence shown here is derived from an EMBL/GenBank/DDBJ whole genome shotgun (WGS) entry which is preliminary data.</text>
</comment>
<gene>
    <name evidence="1" type="ORF">V6N12_006284</name>
</gene>
<dbReference type="Proteomes" id="UP001472677">
    <property type="component" value="Unassembled WGS sequence"/>
</dbReference>
<reference evidence="1 2" key="1">
    <citation type="journal article" date="2024" name="G3 (Bethesda)">
        <title>Genome assembly of Hibiscus sabdariffa L. provides insights into metabolisms of medicinal natural products.</title>
        <authorList>
            <person name="Kim T."/>
        </authorList>
    </citation>
    <scope>NUCLEOTIDE SEQUENCE [LARGE SCALE GENOMIC DNA]</scope>
    <source>
        <strain evidence="1">TK-2024</strain>
        <tissue evidence="1">Old leaves</tissue>
    </source>
</reference>
<sequence>MRVWKAWKHTNREQGASLQHTYLDGVDERSQGPAFAQPLPFLVPKYCVSLHHMDMVFDDSYLVLFFDTRSSRVSGMEEMNPRQCRP</sequence>
<accession>A0ABR2EYC2</accession>
<evidence type="ECO:0000313" key="1">
    <source>
        <dbReference type="EMBL" id="KAK8567707.1"/>
    </source>
</evidence>
<keyword evidence="2" id="KW-1185">Reference proteome</keyword>
<proteinExistence type="predicted"/>
<protein>
    <submittedName>
        <fullName evidence="1">Uncharacterized protein</fullName>
    </submittedName>
</protein>
<name>A0ABR2EYC2_9ROSI</name>
<evidence type="ECO:0000313" key="2">
    <source>
        <dbReference type="Proteomes" id="UP001472677"/>
    </source>
</evidence>